<evidence type="ECO:0000259" key="1">
    <source>
        <dbReference type="Pfam" id="PF01261"/>
    </source>
</evidence>
<sequence length="286" mass="29835">MDPAAGRADVKLSLNQATVKRASVPEVVDACARHGVEGVGLWREPVAGYGLSRTADLVRSAGLTVSSLCRGGFFTGHDQRLDDNRRAIDEAAALGARCLVLVPGGLPDRDLPAARGRVAAALSVLAPYAESAGVRLAIEPMHPVFCADRGVVSTLAQALELAAPHAPGVVGVVVDALHVWWDPALEASVAAAAPRIASYQVCDWVTPLPADVLLGRGLPGDGHVDLVGLTSLVAAAGYDGFVEVEVFNEEVWARPVDEVAADLVRRHATGWEPVVDGGHDRLPVSP</sequence>
<evidence type="ECO:0000313" key="3">
    <source>
        <dbReference type="Proteomes" id="UP001225605"/>
    </source>
</evidence>
<dbReference type="PANTHER" id="PTHR12110">
    <property type="entry name" value="HYDROXYPYRUVATE ISOMERASE"/>
    <property type="match status" value="1"/>
</dbReference>
<keyword evidence="2" id="KW-0413">Isomerase</keyword>
<proteinExistence type="predicted"/>
<reference evidence="2 3" key="1">
    <citation type="submission" date="2017-06" db="EMBL/GenBank/DDBJ databases">
        <title>Cultured bacterium strain Saccharothrix yanglingensis Hhs.015.</title>
        <authorList>
            <person name="Xia Y."/>
        </authorList>
    </citation>
    <scope>NUCLEOTIDE SEQUENCE [LARGE SCALE GENOMIC DNA]</scope>
    <source>
        <strain evidence="2 3">Hhs.015</strain>
    </source>
</reference>
<dbReference type="EMBL" id="NSDM01000013">
    <property type="protein sequence ID" value="MDQ2587738.1"/>
    <property type="molecule type" value="Genomic_DNA"/>
</dbReference>
<dbReference type="SUPFAM" id="SSF51658">
    <property type="entry name" value="Xylose isomerase-like"/>
    <property type="match status" value="1"/>
</dbReference>
<dbReference type="Proteomes" id="UP001225605">
    <property type="component" value="Unassembled WGS sequence"/>
</dbReference>
<dbReference type="InterPro" id="IPR050312">
    <property type="entry name" value="IolE/XylAMocC-like"/>
</dbReference>
<dbReference type="Gene3D" id="3.20.20.150">
    <property type="entry name" value="Divalent-metal-dependent TIM barrel enzymes"/>
    <property type="match status" value="1"/>
</dbReference>
<feature type="domain" description="Xylose isomerase-like TIM barrel" evidence="1">
    <location>
        <begin position="28"/>
        <end position="255"/>
    </location>
</feature>
<dbReference type="Pfam" id="PF01261">
    <property type="entry name" value="AP_endonuc_2"/>
    <property type="match status" value="1"/>
</dbReference>
<comment type="caution">
    <text evidence="2">The sequence shown here is derived from an EMBL/GenBank/DDBJ whole genome shotgun (WGS) entry which is preliminary data.</text>
</comment>
<gene>
    <name evidence="2" type="ORF">CKY47_27860</name>
</gene>
<organism evidence="2 3">
    <name type="scientific">Saccharothrix yanglingensis</name>
    <dbReference type="NCBI Taxonomy" id="659496"/>
    <lineage>
        <taxon>Bacteria</taxon>
        <taxon>Bacillati</taxon>
        <taxon>Actinomycetota</taxon>
        <taxon>Actinomycetes</taxon>
        <taxon>Pseudonocardiales</taxon>
        <taxon>Pseudonocardiaceae</taxon>
        <taxon>Saccharothrix</taxon>
    </lineage>
</organism>
<evidence type="ECO:0000313" key="2">
    <source>
        <dbReference type="EMBL" id="MDQ2587738.1"/>
    </source>
</evidence>
<keyword evidence="3" id="KW-1185">Reference proteome</keyword>
<accession>A0ABU0X6K1</accession>
<dbReference type="GO" id="GO:0016853">
    <property type="term" value="F:isomerase activity"/>
    <property type="evidence" value="ECO:0007669"/>
    <property type="project" value="UniProtKB-KW"/>
</dbReference>
<dbReference type="InterPro" id="IPR013022">
    <property type="entry name" value="Xyl_isomerase-like_TIM-brl"/>
</dbReference>
<protein>
    <submittedName>
        <fullName evidence="2">Xylose isomerase</fullName>
    </submittedName>
</protein>
<name>A0ABU0X6K1_9PSEU</name>
<dbReference type="InterPro" id="IPR036237">
    <property type="entry name" value="Xyl_isomerase-like_sf"/>
</dbReference>
<dbReference type="PANTHER" id="PTHR12110:SF52">
    <property type="entry name" value="XYLOSE ISOMERASE"/>
    <property type="match status" value="1"/>
</dbReference>